<comment type="caution">
    <text evidence="2">The sequence shown here is derived from an EMBL/GenBank/DDBJ whole genome shotgun (WGS) entry which is preliminary data.</text>
</comment>
<evidence type="ECO:0000313" key="2">
    <source>
        <dbReference type="EMBL" id="KAL2855723.1"/>
    </source>
</evidence>
<proteinExistence type="predicted"/>
<name>A0ABR4KTX2_9EURO</name>
<dbReference type="Proteomes" id="UP001610444">
    <property type="component" value="Unassembled WGS sequence"/>
</dbReference>
<feature type="signal peptide" evidence="1">
    <location>
        <begin position="1"/>
        <end position="30"/>
    </location>
</feature>
<accession>A0ABR4KTX2</accession>
<keyword evidence="3" id="KW-1185">Reference proteome</keyword>
<organism evidence="2 3">
    <name type="scientific">Aspergillus pseudodeflectus</name>
    <dbReference type="NCBI Taxonomy" id="176178"/>
    <lineage>
        <taxon>Eukaryota</taxon>
        <taxon>Fungi</taxon>
        <taxon>Dikarya</taxon>
        <taxon>Ascomycota</taxon>
        <taxon>Pezizomycotina</taxon>
        <taxon>Eurotiomycetes</taxon>
        <taxon>Eurotiomycetidae</taxon>
        <taxon>Eurotiales</taxon>
        <taxon>Aspergillaceae</taxon>
        <taxon>Aspergillus</taxon>
        <taxon>Aspergillus subgen. Nidulantes</taxon>
    </lineage>
</organism>
<dbReference type="RefSeq" id="XP_070902130.1">
    <property type="nucleotide sequence ID" value="XM_071037851.1"/>
</dbReference>
<sequence>MSRLLGTRMRVLAGFMTPTLLCLTPPLSKTRPSPQQSLGDQKVARMGLPQGRNSQELFPLGTLCPLIIYPGWCVITSPGRSFRGLPGSHWLNPRHRCHLLKPLETRCSLTYARNKIWWAAGIIPLPSLGLHETNLSRCRLPTQSTGQLGSRDCPIIFLDHGVSWGMVLHRGVPGHPQCNPSSALYVIIRPT</sequence>
<feature type="chain" id="PRO_5046382259" evidence="1">
    <location>
        <begin position="31"/>
        <end position="191"/>
    </location>
</feature>
<reference evidence="2 3" key="1">
    <citation type="submission" date="2024-07" db="EMBL/GenBank/DDBJ databases">
        <title>Section-level genome sequencing and comparative genomics of Aspergillus sections Usti and Cavernicolus.</title>
        <authorList>
            <consortium name="Lawrence Berkeley National Laboratory"/>
            <person name="Nybo J.L."/>
            <person name="Vesth T.C."/>
            <person name="Theobald S."/>
            <person name="Frisvad J.C."/>
            <person name="Larsen T.O."/>
            <person name="Kjaerboelling I."/>
            <person name="Rothschild-Mancinelli K."/>
            <person name="Lyhne E.K."/>
            <person name="Kogle M.E."/>
            <person name="Barry K."/>
            <person name="Clum A."/>
            <person name="Na H."/>
            <person name="Ledsgaard L."/>
            <person name="Lin J."/>
            <person name="Lipzen A."/>
            <person name="Kuo A."/>
            <person name="Riley R."/>
            <person name="Mondo S."/>
            <person name="LaButti K."/>
            <person name="Haridas S."/>
            <person name="Pangalinan J."/>
            <person name="Salamov A.A."/>
            <person name="Simmons B.A."/>
            <person name="Magnuson J.K."/>
            <person name="Chen J."/>
            <person name="Drula E."/>
            <person name="Henrissat B."/>
            <person name="Wiebenga A."/>
            <person name="Lubbers R.J."/>
            <person name="Gomes A.C."/>
            <person name="Macurrencykelacurrency M.R."/>
            <person name="Stajich J."/>
            <person name="Grigoriev I.V."/>
            <person name="Mortensen U.H."/>
            <person name="De vries R.P."/>
            <person name="Baker S.E."/>
            <person name="Andersen M.R."/>
        </authorList>
    </citation>
    <scope>NUCLEOTIDE SEQUENCE [LARGE SCALE GENOMIC DNA]</scope>
    <source>
        <strain evidence="2 3">CBS 756.74</strain>
    </source>
</reference>
<keyword evidence="1" id="KW-0732">Signal</keyword>
<evidence type="ECO:0000313" key="3">
    <source>
        <dbReference type="Proteomes" id="UP001610444"/>
    </source>
</evidence>
<dbReference type="GeneID" id="98153015"/>
<protein>
    <submittedName>
        <fullName evidence="2">Uncharacterized protein</fullName>
    </submittedName>
</protein>
<evidence type="ECO:0000256" key="1">
    <source>
        <dbReference type="SAM" id="SignalP"/>
    </source>
</evidence>
<dbReference type="EMBL" id="JBFXLR010000009">
    <property type="protein sequence ID" value="KAL2855723.1"/>
    <property type="molecule type" value="Genomic_DNA"/>
</dbReference>
<gene>
    <name evidence="2" type="ORF">BJX68DRAFT_217793</name>
</gene>